<dbReference type="Gene3D" id="1.20.900.10">
    <property type="entry name" value="Dbl homology (DH) domain"/>
    <property type="match status" value="1"/>
</dbReference>
<reference evidence="8" key="2">
    <citation type="submission" date="2023-05" db="EMBL/GenBank/DDBJ databases">
        <authorList>
            <person name="Fouks B."/>
        </authorList>
    </citation>
    <scope>NUCLEOTIDE SEQUENCE</scope>
    <source>
        <strain evidence="8">Stay&amp;Tobe</strain>
        <tissue evidence="8">Testes</tissue>
    </source>
</reference>
<feature type="compositionally biased region" description="Basic and acidic residues" evidence="5">
    <location>
        <begin position="729"/>
        <end position="738"/>
    </location>
</feature>
<accession>A0AAD8EA27</accession>
<dbReference type="CDD" id="cd13329">
    <property type="entry name" value="PH_RhoGEF"/>
    <property type="match status" value="1"/>
</dbReference>
<feature type="domain" description="PH" evidence="6">
    <location>
        <begin position="323"/>
        <end position="420"/>
    </location>
</feature>
<dbReference type="CDD" id="cd00160">
    <property type="entry name" value="RhoGEF"/>
    <property type="match status" value="1"/>
</dbReference>
<feature type="domain" description="DH" evidence="7">
    <location>
        <begin position="92"/>
        <end position="281"/>
    </location>
</feature>
<comment type="caution">
    <text evidence="8">The sequence shown here is derived from an EMBL/GenBank/DDBJ whole genome shotgun (WGS) entry which is preliminary data.</text>
</comment>
<dbReference type="InterPro" id="IPR011993">
    <property type="entry name" value="PH-like_dom_sf"/>
</dbReference>
<feature type="compositionally biased region" description="Low complexity" evidence="5">
    <location>
        <begin position="13"/>
        <end position="35"/>
    </location>
</feature>
<evidence type="ECO:0000256" key="4">
    <source>
        <dbReference type="ARBA" id="ARBA00023054"/>
    </source>
</evidence>
<feature type="region of interest" description="Disordered" evidence="5">
    <location>
        <begin position="757"/>
        <end position="777"/>
    </location>
</feature>
<keyword evidence="2" id="KW-0963">Cytoplasm</keyword>
<gene>
    <name evidence="8" type="ORF">L9F63_003366</name>
</gene>
<keyword evidence="3" id="KW-0597">Phosphoprotein</keyword>
<feature type="compositionally biased region" description="Polar residues" evidence="5">
    <location>
        <begin position="718"/>
        <end position="727"/>
    </location>
</feature>
<feature type="compositionally biased region" description="Basic and acidic residues" evidence="5">
    <location>
        <begin position="698"/>
        <end position="708"/>
    </location>
</feature>
<feature type="non-terminal residue" evidence="8">
    <location>
        <position position="777"/>
    </location>
</feature>
<evidence type="ECO:0000256" key="2">
    <source>
        <dbReference type="ARBA" id="ARBA00022490"/>
    </source>
</evidence>
<feature type="non-terminal residue" evidence="8">
    <location>
        <position position="1"/>
    </location>
</feature>
<dbReference type="SUPFAM" id="SSF50729">
    <property type="entry name" value="PH domain-like"/>
    <property type="match status" value="1"/>
</dbReference>
<dbReference type="InterPro" id="IPR001849">
    <property type="entry name" value="PH_domain"/>
</dbReference>
<evidence type="ECO:0008006" key="10">
    <source>
        <dbReference type="Google" id="ProtNLM"/>
    </source>
</evidence>
<protein>
    <recommendedName>
        <fullName evidence="10">ARHGC factor</fullName>
    </recommendedName>
</protein>
<feature type="region of interest" description="Disordered" evidence="5">
    <location>
        <begin position="698"/>
        <end position="738"/>
    </location>
</feature>
<dbReference type="PANTHER" id="PTHR45872">
    <property type="entry name" value="RHO GUANINE NUCLEOTIDE EXCHANGE FACTOR 2, ISOFORM D"/>
    <property type="match status" value="1"/>
</dbReference>
<keyword evidence="9" id="KW-1185">Reference proteome</keyword>
<dbReference type="EMBL" id="JASPKZ010007815">
    <property type="protein sequence ID" value="KAJ9582237.1"/>
    <property type="molecule type" value="Genomic_DNA"/>
</dbReference>
<feature type="compositionally biased region" description="Acidic residues" evidence="5">
    <location>
        <begin position="61"/>
        <end position="71"/>
    </location>
</feature>
<feature type="compositionally biased region" description="Basic and acidic residues" evidence="5">
    <location>
        <begin position="450"/>
        <end position="465"/>
    </location>
</feature>
<dbReference type="AlphaFoldDB" id="A0AAD8EA27"/>
<sequence>IDVDLDGQGLAYNTNSGSSSNSSLSTRSLDSPSTSLEMVTAARTHEAITVTLTPNSSTTEWDSDLEVEPDPGDWTKGVDEEVLKQLSAREKKRQEVVNELFHTERSHVRNLKVMDQVFYRPMVENQLLPQDHIQLLFSNLDEMLDIHSQFNNSMKSKRRENPLVGDIADLLLAMFDGPAGENFQQAAATFCAKQQIALELLKERRRKDTKLNNFLTDAEGNSMCRRLQLKDIIPTAMQRLTKYPLLFENLAKYTEEDTEELLSLQKAVERSKEILNFVNQAVKEAEDLQRLTEIQKRLDKSGFEKVEHPMASEFKYLDLTKHRLIYEGSLNWRIGNRQKLIDLHVLLLDDVIILLQKQDEKYVLNPIIKVSTVLVRPNAVDKKALYLVNTSHNGAQIYDLVATSSAERKTWFRHISEAADAYKTRDGKKRDPSGSSVPLPTPDSEPSEVTQEKTKDSEETNKESSDLFTLSSRSSNDADTNPTALLPSSESTPQVSPSSASTDTGETLTRKMGDGMLSPSPGAQRRRVEPLRIATEESLLIQPSEVVVSQRPVLTAEPVLTPIEQLRRKDEVIKVALAEKQQLIADILHVPREEFENIAELAGEPSLDKEATELVLAAVNQENFLTSILNECLRVREEEEVLAGSSPRVTRKIDRLPAVPAHKLQGISTALNTQLTQLLKIIKERDEERERLRRELQRSREQLHMMHESHRRSPMHSRPNSVVSQEGSCEPHHDSEDDTVHNISFMVFVDALSGETEGHLEAESNEGTEAITNQTVE</sequence>
<dbReference type="PANTHER" id="PTHR45872:SF2">
    <property type="entry name" value="RHO GUANINE NUCLEOTIDE EXCHANGE FACTOR 2, ISOFORM D"/>
    <property type="match status" value="1"/>
</dbReference>
<evidence type="ECO:0000313" key="8">
    <source>
        <dbReference type="EMBL" id="KAJ9582237.1"/>
    </source>
</evidence>
<feature type="region of interest" description="Disordered" evidence="5">
    <location>
        <begin position="1"/>
        <end position="35"/>
    </location>
</feature>
<evidence type="ECO:0000256" key="1">
    <source>
        <dbReference type="ARBA" id="ARBA00004496"/>
    </source>
</evidence>
<organism evidence="8 9">
    <name type="scientific">Diploptera punctata</name>
    <name type="common">Pacific beetle cockroach</name>
    <dbReference type="NCBI Taxonomy" id="6984"/>
    <lineage>
        <taxon>Eukaryota</taxon>
        <taxon>Metazoa</taxon>
        <taxon>Ecdysozoa</taxon>
        <taxon>Arthropoda</taxon>
        <taxon>Hexapoda</taxon>
        <taxon>Insecta</taxon>
        <taxon>Pterygota</taxon>
        <taxon>Neoptera</taxon>
        <taxon>Polyneoptera</taxon>
        <taxon>Dictyoptera</taxon>
        <taxon>Blattodea</taxon>
        <taxon>Blaberoidea</taxon>
        <taxon>Blaberidae</taxon>
        <taxon>Diplopterinae</taxon>
        <taxon>Diploptera</taxon>
    </lineage>
</organism>
<dbReference type="GO" id="GO:0001664">
    <property type="term" value="F:G protein-coupled receptor binding"/>
    <property type="evidence" value="ECO:0007669"/>
    <property type="project" value="TreeGrafter"/>
</dbReference>
<evidence type="ECO:0000259" key="6">
    <source>
        <dbReference type="PROSITE" id="PS50003"/>
    </source>
</evidence>
<keyword evidence="4" id="KW-0175">Coiled coil</keyword>
<dbReference type="PROSITE" id="PS50003">
    <property type="entry name" value="PH_DOMAIN"/>
    <property type="match status" value="1"/>
</dbReference>
<feature type="region of interest" description="Disordered" evidence="5">
    <location>
        <begin position="422"/>
        <end position="527"/>
    </location>
</feature>
<dbReference type="Pfam" id="PF17838">
    <property type="entry name" value="PH_16"/>
    <property type="match status" value="1"/>
</dbReference>
<reference evidence="8" key="1">
    <citation type="journal article" date="2023" name="IScience">
        <title>Live-bearing cockroach genome reveals convergent evolutionary mechanisms linked to viviparity in insects and beyond.</title>
        <authorList>
            <person name="Fouks B."/>
            <person name="Harrison M.C."/>
            <person name="Mikhailova A.A."/>
            <person name="Marchal E."/>
            <person name="English S."/>
            <person name="Carruthers M."/>
            <person name="Jennings E.C."/>
            <person name="Chiamaka E.L."/>
            <person name="Frigard R.A."/>
            <person name="Pippel M."/>
            <person name="Attardo G.M."/>
            <person name="Benoit J.B."/>
            <person name="Bornberg-Bauer E."/>
            <person name="Tobe S.S."/>
        </authorList>
    </citation>
    <scope>NUCLEOTIDE SEQUENCE</scope>
    <source>
        <strain evidence="8">Stay&amp;Tobe</strain>
    </source>
</reference>
<dbReference type="Gene3D" id="2.30.29.30">
    <property type="entry name" value="Pleckstrin-homology domain (PH domain)/Phosphotyrosine-binding domain (PTB)"/>
    <property type="match status" value="1"/>
</dbReference>
<dbReference type="SMART" id="SM00325">
    <property type="entry name" value="RhoGEF"/>
    <property type="match status" value="1"/>
</dbReference>
<dbReference type="Proteomes" id="UP001233999">
    <property type="component" value="Unassembled WGS sequence"/>
</dbReference>
<dbReference type="GO" id="GO:0005085">
    <property type="term" value="F:guanyl-nucleotide exchange factor activity"/>
    <property type="evidence" value="ECO:0007669"/>
    <property type="project" value="InterPro"/>
</dbReference>
<dbReference type="InterPro" id="IPR000219">
    <property type="entry name" value="DH_dom"/>
</dbReference>
<dbReference type="SUPFAM" id="SSF48065">
    <property type="entry name" value="DBL homology domain (DH-domain)"/>
    <property type="match status" value="1"/>
</dbReference>
<evidence type="ECO:0000259" key="7">
    <source>
        <dbReference type="PROSITE" id="PS50010"/>
    </source>
</evidence>
<evidence type="ECO:0000313" key="9">
    <source>
        <dbReference type="Proteomes" id="UP001233999"/>
    </source>
</evidence>
<feature type="compositionally biased region" description="Basic and acidic residues" evidence="5">
    <location>
        <begin position="422"/>
        <end position="432"/>
    </location>
</feature>
<dbReference type="Pfam" id="PF00621">
    <property type="entry name" value="RhoGEF"/>
    <property type="match status" value="1"/>
</dbReference>
<dbReference type="PROSITE" id="PS50010">
    <property type="entry name" value="DH_2"/>
    <property type="match status" value="1"/>
</dbReference>
<dbReference type="SMART" id="SM00233">
    <property type="entry name" value="PH"/>
    <property type="match status" value="1"/>
</dbReference>
<dbReference type="GO" id="GO:0005737">
    <property type="term" value="C:cytoplasm"/>
    <property type="evidence" value="ECO:0007669"/>
    <property type="project" value="UniProtKB-SubCell"/>
</dbReference>
<proteinExistence type="predicted"/>
<feature type="compositionally biased region" description="Low complexity" evidence="5">
    <location>
        <begin position="466"/>
        <end position="475"/>
    </location>
</feature>
<dbReference type="InterPro" id="IPR035899">
    <property type="entry name" value="DBL_dom_sf"/>
</dbReference>
<dbReference type="GO" id="GO:0007186">
    <property type="term" value="P:G protein-coupled receptor signaling pathway"/>
    <property type="evidence" value="ECO:0007669"/>
    <property type="project" value="TreeGrafter"/>
</dbReference>
<feature type="compositionally biased region" description="Low complexity" evidence="5">
    <location>
        <begin position="487"/>
        <end position="501"/>
    </location>
</feature>
<evidence type="ECO:0000256" key="3">
    <source>
        <dbReference type="ARBA" id="ARBA00022553"/>
    </source>
</evidence>
<feature type="region of interest" description="Disordered" evidence="5">
    <location>
        <begin position="55"/>
        <end position="76"/>
    </location>
</feature>
<dbReference type="InterPro" id="IPR041020">
    <property type="entry name" value="PH_16"/>
</dbReference>
<comment type="subcellular location">
    <subcellularLocation>
        <location evidence="1">Cytoplasm</location>
    </subcellularLocation>
</comment>
<name>A0AAD8EA27_DIPPU</name>
<evidence type="ECO:0000256" key="5">
    <source>
        <dbReference type="SAM" id="MobiDB-lite"/>
    </source>
</evidence>
<feature type="compositionally biased region" description="Polar residues" evidence="5">
    <location>
        <begin position="765"/>
        <end position="777"/>
    </location>
</feature>